<sequence>MPLKLSLERLLYDRERLRRELESVLPRESVIRATSDYHSRKPPRPCGFTVHSAVGCPFACTYCYLPDMGVNYASARPYGLKGEEMVLALLSNPYFLPGRLGSLIALGSIGEPFADNSATQKTLEYLAAFSRYLGNPTQFSTKAALGDNVARSLAGIKLPLSPLVTVVTLGRSAVLEPGAPSPEVRLEVIRRLREQGLKPILFLRPLIPGVNTEELDDLLSEAKRHGAIGVVVGGFRATASNLLRLARAGLDLSEVKRRLPKQPAPGEQVSLDLHDLKQDVVRLAREKGLIPFLSACCANNFTAFLYDSLRAPCPGLDFIDGRFCTRCPVDCPSLRTEVDPEEVSRMVRRLTGEGGSVDIDDRLLVIRGVKKRRLKPVHRYLLEVGYRRRVVLK</sequence>
<feature type="domain" description="Radical SAM core" evidence="4">
    <location>
        <begin position="38"/>
        <end position="272"/>
    </location>
</feature>
<dbReference type="Pfam" id="PF04055">
    <property type="entry name" value="Radical_SAM"/>
    <property type="match status" value="1"/>
</dbReference>
<comment type="caution">
    <text evidence="5">The sequence shown here is derived from an EMBL/GenBank/DDBJ whole genome shotgun (WGS) entry which is preliminary data.</text>
</comment>
<dbReference type="InterPro" id="IPR058240">
    <property type="entry name" value="rSAM_sf"/>
</dbReference>
<organism evidence="5">
    <name type="scientific">Thermofilum pendens</name>
    <dbReference type="NCBI Taxonomy" id="2269"/>
    <lineage>
        <taxon>Archaea</taxon>
        <taxon>Thermoproteota</taxon>
        <taxon>Thermoprotei</taxon>
        <taxon>Thermofilales</taxon>
        <taxon>Thermofilaceae</taxon>
        <taxon>Thermofilum</taxon>
    </lineage>
</organism>
<keyword evidence="1" id="KW-0479">Metal-binding</keyword>
<evidence type="ECO:0000313" key="5">
    <source>
        <dbReference type="EMBL" id="HGI44351.1"/>
    </source>
</evidence>
<dbReference type="AlphaFoldDB" id="A0A7C4FFU2"/>
<keyword evidence="3" id="KW-0411">Iron-sulfur</keyword>
<gene>
    <name evidence="5" type="ORF">ENV17_08220</name>
</gene>
<evidence type="ECO:0000256" key="3">
    <source>
        <dbReference type="ARBA" id="ARBA00023014"/>
    </source>
</evidence>
<dbReference type="Gene3D" id="3.80.30.30">
    <property type="match status" value="1"/>
</dbReference>
<dbReference type="SFLD" id="SFLDS00029">
    <property type="entry name" value="Radical_SAM"/>
    <property type="match status" value="1"/>
</dbReference>
<dbReference type="GO" id="GO:0051536">
    <property type="term" value="F:iron-sulfur cluster binding"/>
    <property type="evidence" value="ECO:0007669"/>
    <property type="project" value="UniProtKB-KW"/>
</dbReference>
<dbReference type="PANTHER" id="PTHR43432">
    <property type="entry name" value="SLR0285 PROTEIN"/>
    <property type="match status" value="1"/>
</dbReference>
<name>A0A7C4FFU2_THEPE</name>
<evidence type="ECO:0000256" key="2">
    <source>
        <dbReference type="ARBA" id="ARBA00023004"/>
    </source>
</evidence>
<dbReference type="InterPro" id="IPR007197">
    <property type="entry name" value="rSAM"/>
</dbReference>
<reference evidence="5" key="1">
    <citation type="journal article" date="2020" name="mSystems">
        <title>Genome- and Community-Level Interaction Insights into Carbon Utilization and Element Cycling Functions of Hydrothermarchaeota in Hydrothermal Sediment.</title>
        <authorList>
            <person name="Zhou Z."/>
            <person name="Liu Y."/>
            <person name="Xu W."/>
            <person name="Pan J."/>
            <person name="Luo Z.H."/>
            <person name="Li M."/>
        </authorList>
    </citation>
    <scope>NUCLEOTIDE SEQUENCE [LARGE SCALE GENOMIC DNA]</scope>
    <source>
        <strain evidence="5">SpSt-735</strain>
    </source>
</reference>
<keyword evidence="2" id="KW-0408">Iron</keyword>
<proteinExistence type="predicted"/>
<dbReference type="SUPFAM" id="SSF102114">
    <property type="entry name" value="Radical SAM enzymes"/>
    <property type="match status" value="1"/>
</dbReference>
<protein>
    <submittedName>
        <fullName evidence="5">Radical SAM protein</fullName>
    </submittedName>
</protein>
<dbReference type="EMBL" id="DTFI01000240">
    <property type="protein sequence ID" value="HGI44351.1"/>
    <property type="molecule type" value="Genomic_DNA"/>
</dbReference>
<dbReference type="PROSITE" id="PS51918">
    <property type="entry name" value="RADICAL_SAM"/>
    <property type="match status" value="1"/>
</dbReference>
<dbReference type="GO" id="GO:0046872">
    <property type="term" value="F:metal ion binding"/>
    <property type="evidence" value="ECO:0007669"/>
    <property type="project" value="UniProtKB-KW"/>
</dbReference>
<dbReference type="Gene3D" id="3.40.50.12110">
    <property type="match status" value="1"/>
</dbReference>
<dbReference type="InterPro" id="IPR040086">
    <property type="entry name" value="MJ0683-like"/>
</dbReference>
<dbReference type="GO" id="GO:0003824">
    <property type="term" value="F:catalytic activity"/>
    <property type="evidence" value="ECO:0007669"/>
    <property type="project" value="InterPro"/>
</dbReference>
<evidence type="ECO:0000256" key="1">
    <source>
        <dbReference type="ARBA" id="ARBA00022723"/>
    </source>
</evidence>
<dbReference type="SFLD" id="SFLDG01084">
    <property type="entry name" value="Uncharacterised_Radical_SAM_Su"/>
    <property type="match status" value="1"/>
</dbReference>
<evidence type="ECO:0000259" key="4">
    <source>
        <dbReference type="PROSITE" id="PS51918"/>
    </source>
</evidence>
<accession>A0A7C4FFU2</accession>
<dbReference type="PANTHER" id="PTHR43432:SF4">
    <property type="entry name" value="RADICAL SAM CORE DOMAIN-CONTAINING PROTEIN"/>
    <property type="match status" value="1"/>
</dbReference>